<dbReference type="Proteomes" id="UP001558613">
    <property type="component" value="Unassembled WGS sequence"/>
</dbReference>
<feature type="compositionally biased region" description="Low complexity" evidence="1">
    <location>
        <begin position="35"/>
        <end position="45"/>
    </location>
</feature>
<evidence type="ECO:0000313" key="3">
    <source>
        <dbReference type="Proteomes" id="UP001558613"/>
    </source>
</evidence>
<evidence type="ECO:0000256" key="1">
    <source>
        <dbReference type="SAM" id="MobiDB-lite"/>
    </source>
</evidence>
<protein>
    <submittedName>
        <fullName evidence="2">Uncharacterized protein</fullName>
    </submittedName>
</protein>
<feature type="region of interest" description="Disordered" evidence="1">
    <location>
        <begin position="1"/>
        <end position="75"/>
    </location>
</feature>
<gene>
    <name evidence="2" type="ORF">QQF64_013668</name>
</gene>
<keyword evidence="3" id="KW-1185">Reference proteome</keyword>
<comment type="caution">
    <text evidence="2">The sequence shown here is derived from an EMBL/GenBank/DDBJ whole genome shotgun (WGS) entry which is preliminary data.</text>
</comment>
<dbReference type="EMBL" id="JAYMGO010000019">
    <property type="protein sequence ID" value="KAL1255607.1"/>
    <property type="molecule type" value="Genomic_DNA"/>
</dbReference>
<evidence type="ECO:0000313" key="2">
    <source>
        <dbReference type="EMBL" id="KAL1255607.1"/>
    </source>
</evidence>
<accession>A0ABR3LRT3</accession>
<sequence length="129" mass="14555">MHPANASEDITRIPGPTDSKRTEDLSRTATPPRFPRFLPSLPFPRQVSKMPAQACREDAGVSRPQRGMEHAGVSPGCFKSHSNVYKCLPIIHVDKNINTKKSSDKENGRWRARHNSAILTLQQYSLFTW</sequence>
<organism evidence="2 3">
    <name type="scientific">Cirrhinus molitorella</name>
    <name type="common">mud carp</name>
    <dbReference type="NCBI Taxonomy" id="172907"/>
    <lineage>
        <taxon>Eukaryota</taxon>
        <taxon>Metazoa</taxon>
        <taxon>Chordata</taxon>
        <taxon>Craniata</taxon>
        <taxon>Vertebrata</taxon>
        <taxon>Euteleostomi</taxon>
        <taxon>Actinopterygii</taxon>
        <taxon>Neopterygii</taxon>
        <taxon>Teleostei</taxon>
        <taxon>Ostariophysi</taxon>
        <taxon>Cypriniformes</taxon>
        <taxon>Cyprinidae</taxon>
        <taxon>Labeoninae</taxon>
        <taxon>Labeonini</taxon>
        <taxon>Cirrhinus</taxon>
    </lineage>
</organism>
<reference evidence="2 3" key="1">
    <citation type="submission" date="2023-09" db="EMBL/GenBank/DDBJ databases">
        <authorList>
            <person name="Wang M."/>
        </authorList>
    </citation>
    <scope>NUCLEOTIDE SEQUENCE [LARGE SCALE GENOMIC DNA]</scope>
    <source>
        <strain evidence="2">GT-2023</strain>
        <tissue evidence="2">Liver</tissue>
    </source>
</reference>
<proteinExistence type="predicted"/>
<name>A0ABR3LRT3_9TELE</name>